<organism evidence="1 2">
    <name type="scientific">Pantoea conspicua</name>
    <dbReference type="NCBI Taxonomy" id="472705"/>
    <lineage>
        <taxon>Bacteria</taxon>
        <taxon>Pseudomonadati</taxon>
        <taxon>Pseudomonadota</taxon>
        <taxon>Gammaproteobacteria</taxon>
        <taxon>Enterobacterales</taxon>
        <taxon>Erwiniaceae</taxon>
        <taxon>Pantoea</taxon>
    </lineage>
</organism>
<protein>
    <submittedName>
        <fullName evidence="1">Uncharacterized protein</fullName>
    </submittedName>
</protein>
<sequence>MILKQRMKQRSPRLIFLSRLAMDIMIALQTFAGSSDYTLPSRYDSDMPLRRATLNRLLTLTSRLAQKEGESLPELA</sequence>
<dbReference type="AlphaFoldDB" id="A0A1X1BSE8"/>
<accession>A0A1X1BSE8</accession>
<name>A0A1X1BSE8_9GAMM</name>
<reference evidence="1 2" key="1">
    <citation type="journal article" date="2017" name="Antonie Van Leeuwenhoek">
        <title>Phylogenomic resolution of the bacterial genus Pantoea and its relationship with Erwinia and Tatumella.</title>
        <authorList>
            <person name="Palmer M."/>
            <person name="Steenkamp E.T."/>
            <person name="Coetzee M.P."/>
            <person name="Chan W.Y."/>
            <person name="van Zyl E."/>
            <person name="De Maayer P."/>
            <person name="Coutinho T.A."/>
            <person name="Blom J."/>
            <person name="Smits T.H."/>
            <person name="Duffy B."/>
            <person name="Venter S.N."/>
        </authorList>
    </citation>
    <scope>NUCLEOTIDE SEQUENCE [LARGE SCALE GENOMIC DNA]</scope>
    <source>
        <strain evidence="1 2">LMG 24534</strain>
    </source>
</reference>
<comment type="caution">
    <text evidence="1">The sequence shown here is derived from an EMBL/GenBank/DDBJ whole genome shotgun (WGS) entry which is preliminary data.</text>
</comment>
<evidence type="ECO:0000313" key="1">
    <source>
        <dbReference type="EMBL" id="ORM51127.1"/>
    </source>
</evidence>
<proteinExistence type="predicted"/>
<dbReference type="Proteomes" id="UP000193933">
    <property type="component" value="Unassembled WGS sequence"/>
</dbReference>
<gene>
    <name evidence="1" type="ORF">HA41_16510</name>
</gene>
<keyword evidence="2" id="KW-1185">Reference proteome</keyword>
<evidence type="ECO:0000313" key="2">
    <source>
        <dbReference type="Proteomes" id="UP000193933"/>
    </source>
</evidence>
<dbReference type="EMBL" id="MLFN01000060">
    <property type="protein sequence ID" value="ORM51127.1"/>
    <property type="molecule type" value="Genomic_DNA"/>
</dbReference>